<gene>
    <name evidence="2" type="ORF">JCM21142_41977</name>
</gene>
<sequence>MSNHRRVVCLLNGAFVPHVKQVFHTHSRGKVLIDAAKTSLNPEVLFSAESLAYTEPFTLLTIDFGRYHSPSQYGRVRGSITDPDLKVLTVPEISIDGNEILNFTEILKELQQNPSCHGDGKLHASYAPIYFEKAYEKALEMQAMSPMPYGPF</sequence>
<comment type="caution">
    <text evidence="2">The sequence shown here is derived from an EMBL/GenBank/DDBJ whole genome shotgun (WGS) entry which is preliminary data.</text>
</comment>
<dbReference type="OrthoDB" id="695573at2"/>
<organism evidence="2 3">
    <name type="scientific">Saccharicrinis fermentans DSM 9555 = JCM 21142</name>
    <dbReference type="NCBI Taxonomy" id="869213"/>
    <lineage>
        <taxon>Bacteria</taxon>
        <taxon>Pseudomonadati</taxon>
        <taxon>Bacteroidota</taxon>
        <taxon>Bacteroidia</taxon>
        <taxon>Marinilabiliales</taxon>
        <taxon>Marinilabiliaceae</taxon>
        <taxon>Saccharicrinis</taxon>
    </lineage>
</organism>
<name>W7YLR5_9BACT</name>
<keyword evidence="3" id="KW-1185">Reference proteome</keyword>
<dbReference type="STRING" id="869213.GCA_000517085_04607"/>
<evidence type="ECO:0000313" key="2">
    <source>
        <dbReference type="EMBL" id="GAF03309.1"/>
    </source>
</evidence>
<dbReference type="InterPro" id="IPR057382">
    <property type="entry name" value="TseH"/>
</dbReference>
<protein>
    <recommendedName>
        <fullName evidence="1">Type VI secretion system effector TseH-like domain-containing protein</fullName>
    </recommendedName>
</protein>
<accession>W7YLR5</accession>
<evidence type="ECO:0000259" key="1">
    <source>
        <dbReference type="Pfam" id="PF25218"/>
    </source>
</evidence>
<feature type="domain" description="Type VI secretion system effector TseH-like" evidence="1">
    <location>
        <begin position="63"/>
        <end position="151"/>
    </location>
</feature>
<dbReference type="Proteomes" id="UP000019402">
    <property type="component" value="Unassembled WGS sequence"/>
</dbReference>
<reference evidence="2 3" key="1">
    <citation type="journal article" date="2014" name="Genome Announc.">
        <title>Draft Genome Sequence of Cytophaga fermentans JCM 21142T, a Facultative Anaerobe Isolated from Marine Mud.</title>
        <authorList>
            <person name="Starns D."/>
            <person name="Oshima K."/>
            <person name="Suda W."/>
            <person name="Iino T."/>
            <person name="Yuki M."/>
            <person name="Inoue J."/>
            <person name="Kitamura K."/>
            <person name="Iida T."/>
            <person name="Darby A."/>
            <person name="Hattori M."/>
            <person name="Ohkuma M."/>
        </authorList>
    </citation>
    <scope>NUCLEOTIDE SEQUENCE [LARGE SCALE GENOMIC DNA]</scope>
    <source>
        <strain evidence="2 3">JCM 21142</strain>
    </source>
</reference>
<evidence type="ECO:0000313" key="3">
    <source>
        <dbReference type="Proteomes" id="UP000019402"/>
    </source>
</evidence>
<proteinExistence type="predicted"/>
<dbReference type="EMBL" id="BAMD01000021">
    <property type="protein sequence ID" value="GAF03309.1"/>
    <property type="molecule type" value="Genomic_DNA"/>
</dbReference>
<dbReference type="Pfam" id="PF25218">
    <property type="entry name" value="TseH"/>
    <property type="match status" value="1"/>
</dbReference>
<dbReference type="RefSeq" id="WP_027473784.1">
    <property type="nucleotide sequence ID" value="NZ_BAMD01000021.1"/>
</dbReference>
<dbReference type="AlphaFoldDB" id="W7YLR5"/>